<dbReference type="Pfam" id="PF17857">
    <property type="entry name" value="AAA_lid_1"/>
    <property type="match status" value="1"/>
</dbReference>
<dbReference type="GO" id="GO:0007018">
    <property type="term" value="P:microtubule-based movement"/>
    <property type="evidence" value="ECO:0007669"/>
    <property type="project" value="InterPro"/>
</dbReference>
<dbReference type="GO" id="GO:0005524">
    <property type="term" value="F:ATP binding"/>
    <property type="evidence" value="ECO:0007669"/>
    <property type="project" value="UniProtKB-KW"/>
</dbReference>
<keyword evidence="6" id="KW-0067">ATP-binding</keyword>
<keyword evidence="12" id="KW-0966">Cell projection</keyword>
<dbReference type="FunFam" id="1.10.8.1220:FF:000001">
    <property type="entry name" value="Dynein axonemal heavy chain 5"/>
    <property type="match status" value="1"/>
</dbReference>
<feature type="domain" description="Dynein heavy chain C-terminal" evidence="20">
    <location>
        <begin position="1732"/>
        <end position="2033"/>
    </location>
</feature>
<feature type="domain" description="Dynein heavy chain 3 AAA+ lid" evidence="18">
    <location>
        <begin position="126"/>
        <end position="218"/>
    </location>
</feature>
<dbReference type="PANTHER" id="PTHR22878">
    <property type="entry name" value="DYNEIN HEAVY CHAIN 6, AXONEMAL-LIKE-RELATED"/>
    <property type="match status" value="1"/>
</dbReference>
<comment type="similarity">
    <text evidence="2">Belongs to the dynein heavy chain family.</text>
</comment>
<comment type="caution">
    <text evidence="21">The sequence shown here is derived from an EMBL/GenBank/DDBJ whole genome shotgun (WGS) entry which is preliminary data.</text>
</comment>
<dbReference type="PANTHER" id="PTHR22878:SF71">
    <property type="entry name" value="DYNEIN, AXONEMAL, HEAVY CHAIN 3"/>
    <property type="match status" value="1"/>
</dbReference>
<evidence type="ECO:0000256" key="1">
    <source>
        <dbReference type="ARBA" id="ARBA00004430"/>
    </source>
</evidence>
<evidence type="ECO:0000259" key="19">
    <source>
        <dbReference type="Pfam" id="PF18198"/>
    </source>
</evidence>
<evidence type="ECO:0000259" key="15">
    <source>
        <dbReference type="Pfam" id="PF12777"/>
    </source>
</evidence>
<dbReference type="Gene3D" id="6.10.140.1060">
    <property type="match status" value="1"/>
</dbReference>
<protein>
    <submittedName>
        <fullName evidence="21">Dynein heavy chain 3, axonemal</fullName>
    </submittedName>
</protein>
<dbReference type="InterPro" id="IPR041589">
    <property type="entry name" value="DNAH3_AAA_lid_1"/>
</dbReference>
<dbReference type="Gene3D" id="3.40.50.300">
    <property type="entry name" value="P-loop containing nucleotide triphosphate hydrolases"/>
    <property type="match status" value="3"/>
</dbReference>
<evidence type="ECO:0000256" key="2">
    <source>
        <dbReference type="ARBA" id="ARBA00008887"/>
    </source>
</evidence>
<feature type="domain" description="Dynein heavy chain ATP-binding dynein motor region" evidence="17">
    <location>
        <begin position="933"/>
        <end position="1154"/>
    </location>
</feature>
<feature type="domain" description="Dynein heavy chain AAA lid" evidence="19">
    <location>
        <begin position="1587"/>
        <end position="1726"/>
    </location>
</feature>
<dbReference type="Pfam" id="PF18198">
    <property type="entry name" value="AAA_lid_11"/>
    <property type="match status" value="1"/>
</dbReference>
<dbReference type="Pfam" id="PF03028">
    <property type="entry name" value="Dynein_heavy"/>
    <property type="match status" value="1"/>
</dbReference>
<dbReference type="FunFam" id="3.40.50.300:FF:000223">
    <property type="entry name" value="Dynein heavy chain 3, axonemal"/>
    <property type="match status" value="1"/>
</dbReference>
<evidence type="ECO:0000259" key="20">
    <source>
        <dbReference type="Pfam" id="PF18199"/>
    </source>
</evidence>
<evidence type="ECO:0000259" key="17">
    <source>
        <dbReference type="Pfam" id="PF12781"/>
    </source>
</evidence>
<dbReference type="GO" id="GO:0051959">
    <property type="term" value="F:dynein light intermediate chain binding"/>
    <property type="evidence" value="ECO:0007669"/>
    <property type="project" value="InterPro"/>
</dbReference>
<dbReference type="FunFam" id="3.10.490.20:FF:000001">
    <property type="entry name" value="dynein heavy chain 7, axonemal"/>
    <property type="match status" value="1"/>
</dbReference>
<dbReference type="GO" id="GO:0008569">
    <property type="term" value="F:minus-end-directed microtubule motor activity"/>
    <property type="evidence" value="ECO:0007669"/>
    <property type="project" value="InterPro"/>
</dbReference>
<keyword evidence="5" id="KW-0547">Nucleotide-binding</keyword>
<evidence type="ECO:0000259" key="18">
    <source>
        <dbReference type="Pfam" id="PF17857"/>
    </source>
</evidence>
<dbReference type="InterPro" id="IPR043160">
    <property type="entry name" value="Dynein_C_barrel"/>
</dbReference>
<name>A0AAV4A9K2_9GAST</name>
<sequence>RKKGVFGPAMGKKLCVFVDDLNMPAKEKYGAQPPIEILRQWIDHRFWFDRKDTSMLNLVDIVMLSAMGPPGGGRNNVTPRFLRHFNVIAIEMFDEETMKNIFAPIIDWHFKAFETTQRKYSRIILTATMEVYQNAIVNFLPTPSKSHYLFNLRDFARVVQGILLLKPSLVPDGLEGSQKITRLWIHEVYRVFYDRLVDEDDRDQFFRMVKHGIETHFKEKLNNLFSHIVEPGQLIVDEDIRTLIFGDFMSKSKGDERLYDEIQKLDELRETVEHYLEDYNLMSKAPMDLVMFRFAIEHISRISRVLKQPNGHCLLVGIGGSGRQSVTRLAAFISDFELFQIEITKNYSTSEWRDDLRKMMRRAGDSGISTVFLFGDHQIKDESFLEDVNMMLNTGDIPNLYENEERLEIIEKMQTLCQKENAQIEFTPLNMYNKFIERIRRHLHVVLAFSPIGDAFRNRLRMFPSLINCCTIDWFKAWPQDALELVANKFLDEVEMSTEVRESTVSICKTFHESVRALSQRYYEVMRRVNYVTPTSYLELIKTFKSLLSKKRLDILTLKNRYNVGLEKLRFSENQVNVMQAELVDLQPKLIETSQETEELIGIIERETIDVEDIKRIVEVDEAVANKAAREAEAIKIDCEEKLNIAMPAMNAALAALDTLKQNDITIVKTMTNPPAGVRLVMESICIMKGIKPDKKVDGSGKAIEDYWPAAKKMLGDMKFLESLKEYDKDHIPPPTIKKIRERFISNKEFDPAIIKNVSSACEGLCKWVKAIDVYDGVIKVVAPKRESLAEAEAVLEEQMAKLKVKQSELKSVTDKLQALNDNLVQKQTEKKNLEDNIELTKIKIDRANKLISGLGGEKDRWTQNVEQLNETYDNIVGDVLLSAGVVAYLGPFILDYRQDCTHEWYDLCKQKQVPVSDFFSLSATLGEPVKIRDWQIAGLPADNYSVDNAIIVTNANRWPLMIDPQGQANKWIKNMEKTNKLEVIKFSNPNFVRSLENCLQFGNPCLLENIGEELDPILESILLKQTFKQNNLEYIRLGDSVIEFSRDFKFYITTCLRNPHYLPEVSVKVTLLNFMITPLGLEDQLLGLVAAKEKPDLEEKKNQLIIESAHNRRQLKDIEDKILEVLSSSQGNILEDETAIEILSSSKILSMEISEKQTIATKTEEEIDVTRNGYKPVANHGSMLFFTISDLANIDPMYQYSLTWFINLYLQSILHSKPSGQLDERIENLNQHFTYSIYINVCRSLFEKDKLLFSFLLCIGLAKGRGEVDDQEWRFLLTGGVALENPFANPAPSWLSDKSWAEIVRASQLPAFKGFMEMVQNAPDQWKKMYDSHTPQTEKCPEPLAGSLTRMEELIVLRCLRPDKMVPAVQNFIVERMGQKYIEPPTFDLSLCYKDSNFFSPLIFVLSPGADPMAGLYRFAEEKGMLPSPGSLAAKAAKRSQVDRRKCSVVGEINPAELLARTSKSKLQTISLGQGQGPIAEKMVMEAVQAGTWVVLQNCHLAASWLPELERICETVITDPTSTKPTFRLWLTSYPSPVFPVSVLQNGVKMTNEPPKGLRANLLRSYLNDPISNPEFFNSCNKPKVFEKLLFGLCFFHALVQERRKFGPLGWNIPYEFNESDLRVSVQQLQMFIDKYEKTPLEALRYLTGECNYGGRVTDDLDRRLIMSLLNIFYNSKVIDDDNYCFSDSSTYYAPAKGKYDDYVEYIRSLPLVPHPEVFGLHENADISKDQQETQQLFDGILLTLPRQTSGGGKSSQEIIEDLAYDILQKIPQDFNLEEIQNKFKVMYMESMNTVLIQELIRFNRLTRVVRSSLQDIRKAIKGLVVMSSELEDVFDSMMVGKVPAMWAAKSYPSLKPLGSYVTDLLARLAFFKEWINGGTPTIFWISGFYFTQSFLTGVLQNYARRMKIPIDHLGFEFDVTKFETNVPQKPTTGAYIRGLFMEGAKWDRKTCVISESLPKILYDQVPIIWLKPGDRGKFEEKSYYHCPVYKTSARRGVLSTTGHSTNYVLTMTLPSDKPESHWVNRGVAMLCQLDD</sequence>
<dbReference type="Gene3D" id="3.10.490.20">
    <property type="match status" value="1"/>
</dbReference>
<keyword evidence="4" id="KW-0493">Microtubule</keyword>
<dbReference type="Pfam" id="PF18199">
    <property type="entry name" value="Dynein_C"/>
    <property type="match status" value="1"/>
</dbReference>
<evidence type="ECO:0000313" key="22">
    <source>
        <dbReference type="Proteomes" id="UP000735302"/>
    </source>
</evidence>
<keyword evidence="7" id="KW-0243">Dynein</keyword>
<dbReference type="GO" id="GO:0005930">
    <property type="term" value="C:axoneme"/>
    <property type="evidence" value="ECO:0007669"/>
    <property type="project" value="UniProtKB-SubCell"/>
</dbReference>
<evidence type="ECO:0000256" key="5">
    <source>
        <dbReference type="ARBA" id="ARBA00022741"/>
    </source>
</evidence>
<dbReference type="InterPro" id="IPR024743">
    <property type="entry name" value="Dynein_HC_stalk"/>
</dbReference>
<dbReference type="FunFam" id="3.40.50.300:FF:002141">
    <property type="entry name" value="Dynein heavy chain"/>
    <property type="match status" value="1"/>
</dbReference>
<accession>A0AAV4A9K2</accession>
<dbReference type="Gene3D" id="1.10.8.1220">
    <property type="match status" value="1"/>
</dbReference>
<keyword evidence="9" id="KW-0969">Cilium</keyword>
<dbReference type="InterPro" id="IPR035706">
    <property type="entry name" value="AAA_9"/>
</dbReference>
<feature type="domain" description="Dynein heavy chain AAA module D4" evidence="16">
    <location>
        <begin position="287"/>
        <end position="547"/>
    </location>
</feature>
<comment type="subcellular location">
    <subcellularLocation>
        <location evidence="1">Cytoplasm</location>
        <location evidence="1">Cytoskeleton</location>
        <location evidence="1">Cilium axoneme</location>
    </subcellularLocation>
</comment>
<dbReference type="EMBL" id="BLXT01003725">
    <property type="protein sequence ID" value="GFO03438.1"/>
    <property type="molecule type" value="Genomic_DNA"/>
</dbReference>
<gene>
    <name evidence="21" type="ORF">PoB_002994300</name>
</gene>
<evidence type="ECO:0000256" key="13">
    <source>
        <dbReference type="SAM" id="Coils"/>
    </source>
</evidence>
<dbReference type="InterPro" id="IPR004273">
    <property type="entry name" value="Dynein_heavy_D6_P-loop"/>
</dbReference>
<evidence type="ECO:0000256" key="6">
    <source>
        <dbReference type="ARBA" id="ARBA00022840"/>
    </source>
</evidence>
<organism evidence="21 22">
    <name type="scientific">Plakobranchus ocellatus</name>
    <dbReference type="NCBI Taxonomy" id="259542"/>
    <lineage>
        <taxon>Eukaryota</taxon>
        <taxon>Metazoa</taxon>
        <taxon>Spiralia</taxon>
        <taxon>Lophotrochozoa</taxon>
        <taxon>Mollusca</taxon>
        <taxon>Gastropoda</taxon>
        <taxon>Heterobranchia</taxon>
        <taxon>Euthyneura</taxon>
        <taxon>Panpulmonata</taxon>
        <taxon>Sacoglossa</taxon>
        <taxon>Placobranchoidea</taxon>
        <taxon>Plakobranchidae</taxon>
        <taxon>Plakobranchus</taxon>
    </lineage>
</organism>
<dbReference type="SUPFAM" id="SSF52540">
    <property type="entry name" value="P-loop containing nucleoside triphosphate hydrolases"/>
    <property type="match status" value="2"/>
</dbReference>
<dbReference type="InterPro" id="IPR041228">
    <property type="entry name" value="Dynein_C"/>
</dbReference>
<dbReference type="Gene3D" id="1.20.920.30">
    <property type="match status" value="1"/>
</dbReference>
<dbReference type="GO" id="GO:0045505">
    <property type="term" value="F:dynein intermediate chain binding"/>
    <property type="evidence" value="ECO:0007669"/>
    <property type="project" value="InterPro"/>
</dbReference>
<feature type="coiled-coil region" evidence="13">
    <location>
        <begin position="786"/>
        <end position="851"/>
    </location>
</feature>
<evidence type="ECO:0000256" key="4">
    <source>
        <dbReference type="ARBA" id="ARBA00022701"/>
    </source>
</evidence>
<evidence type="ECO:0000256" key="7">
    <source>
        <dbReference type="ARBA" id="ARBA00023017"/>
    </source>
</evidence>
<dbReference type="InterPro" id="IPR041658">
    <property type="entry name" value="AAA_lid_11"/>
</dbReference>
<evidence type="ECO:0000256" key="12">
    <source>
        <dbReference type="ARBA" id="ARBA00023273"/>
    </source>
</evidence>
<evidence type="ECO:0000313" key="21">
    <source>
        <dbReference type="EMBL" id="GFO03438.1"/>
    </source>
</evidence>
<feature type="non-terminal residue" evidence="21">
    <location>
        <position position="1"/>
    </location>
</feature>
<dbReference type="FunFam" id="1.20.920.30:FF:000002">
    <property type="entry name" value="Dynein axonemal heavy chain 3"/>
    <property type="match status" value="1"/>
</dbReference>
<dbReference type="InterPro" id="IPR024317">
    <property type="entry name" value="Dynein_heavy_chain_D4_dom"/>
</dbReference>
<feature type="domain" description="Dynein heavy chain region D6 P-loop" evidence="14">
    <location>
        <begin position="1461"/>
        <end position="1552"/>
    </location>
</feature>
<dbReference type="Gene3D" id="1.10.8.720">
    <property type="entry name" value="Region D6 of dynein motor"/>
    <property type="match status" value="1"/>
</dbReference>
<evidence type="ECO:0000259" key="16">
    <source>
        <dbReference type="Pfam" id="PF12780"/>
    </source>
</evidence>
<dbReference type="GO" id="GO:0005874">
    <property type="term" value="C:microtubule"/>
    <property type="evidence" value="ECO:0007669"/>
    <property type="project" value="UniProtKB-KW"/>
</dbReference>
<keyword evidence="3" id="KW-0963">Cytoplasm</keyword>
<evidence type="ECO:0000256" key="8">
    <source>
        <dbReference type="ARBA" id="ARBA00023054"/>
    </source>
</evidence>
<keyword evidence="11" id="KW-0206">Cytoskeleton</keyword>
<evidence type="ECO:0000256" key="10">
    <source>
        <dbReference type="ARBA" id="ARBA00023175"/>
    </source>
</evidence>
<dbReference type="Proteomes" id="UP000735302">
    <property type="component" value="Unassembled WGS sequence"/>
</dbReference>
<dbReference type="FunFam" id="1.10.8.720:FF:000001">
    <property type="entry name" value="dynein heavy chain 7, axonemal"/>
    <property type="match status" value="1"/>
</dbReference>
<dbReference type="InterPro" id="IPR026983">
    <property type="entry name" value="DHC"/>
</dbReference>
<dbReference type="FunFam" id="1.20.1270.280:FF:000001">
    <property type="entry name" value="dynein heavy chain 7, axonemal"/>
    <property type="match status" value="1"/>
</dbReference>
<keyword evidence="8 13" id="KW-0175">Coiled coil</keyword>
<dbReference type="Pfam" id="PF12777">
    <property type="entry name" value="MT"/>
    <property type="match status" value="1"/>
</dbReference>
<keyword evidence="10" id="KW-0505">Motor protein</keyword>
<dbReference type="GO" id="GO:0030286">
    <property type="term" value="C:dynein complex"/>
    <property type="evidence" value="ECO:0007669"/>
    <property type="project" value="UniProtKB-KW"/>
</dbReference>
<dbReference type="FunFam" id="1.20.920.20:FF:000006">
    <property type="entry name" value="Dynein, axonemal, heavy chain 6"/>
    <property type="match status" value="1"/>
</dbReference>
<dbReference type="InterPro" id="IPR027417">
    <property type="entry name" value="P-loop_NTPase"/>
</dbReference>
<evidence type="ECO:0000256" key="11">
    <source>
        <dbReference type="ARBA" id="ARBA00023212"/>
    </source>
</evidence>
<dbReference type="Pfam" id="PF12780">
    <property type="entry name" value="AAA_8"/>
    <property type="match status" value="1"/>
</dbReference>
<reference evidence="21 22" key="1">
    <citation type="journal article" date="2021" name="Elife">
        <title>Chloroplast acquisition without the gene transfer in kleptoplastic sea slugs, Plakobranchus ocellatus.</title>
        <authorList>
            <person name="Maeda T."/>
            <person name="Takahashi S."/>
            <person name="Yoshida T."/>
            <person name="Shimamura S."/>
            <person name="Takaki Y."/>
            <person name="Nagai Y."/>
            <person name="Toyoda A."/>
            <person name="Suzuki Y."/>
            <person name="Arimoto A."/>
            <person name="Ishii H."/>
            <person name="Satoh N."/>
            <person name="Nishiyama T."/>
            <person name="Hasebe M."/>
            <person name="Maruyama T."/>
            <person name="Minagawa J."/>
            <person name="Obokata J."/>
            <person name="Shigenobu S."/>
        </authorList>
    </citation>
    <scope>NUCLEOTIDE SEQUENCE [LARGE SCALE GENOMIC DNA]</scope>
</reference>
<dbReference type="FunFam" id="3.40.50.300:FF:000320">
    <property type="entry name" value="Dynein, axonemal, heavy chain 5"/>
    <property type="match status" value="1"/>
</dbReference>
<evidence type="ECO:0000259" key="14">
    <source>
        <dbReference type="Pfam" id="PF03028"/>
    </source>
</evidence>
<evidence type="ECO:0000256" key="3">
    <source>
        <dbReference type="ARBA" id="ARBA00022490"/>
    </source>
</evidence>
<dbReference type="Gene3D" id="1.20.1270.280">
    <property type="match status" value="1"/>
</dbReference>
<keyword evidence="22" id="KW-1185">Reference proteome</keyword>
<dbReference type="Pfam" id="PF12775">
    <property type="entry name" value="AAA_7"/>
    <property type="match status" value="1"/>
</dbReference>
<dbReference type="InterPro" id="IPR042219">
    <property type="entry name" value="AAA_lid_11_sf"/>
</dbReference>
<dbReference type="Gene3D" id="1.20.920.20">
    <property type="match status" value="1"/>
</dbReference>
<feature type="domain" description="Dynein heavy chain coiled coil stalk" evidence="15">
    <location>
        <begin position="561"/>
        <end position="902"/>
    </location>
</feature>
<dbReference type="Pfam" id="PF12781">
    <property type="entry name" value="AAA_9"/>
    <property type="match status" value="1"/>
</dbReference>
<evidence type="ECO:0000256" key="9">
    <source>
        <dbReference type="ARBA" id="ARBA00023069"/>
    </source>
</evidence>
<proteinExistence type="inferred from homology"/>